<dbReference type="AlphaFoldDB" id="A0AAC9N030"/>
<reference evidence="2" key="1">
    <citation type="submission" date="2016-03" db="EMBL/GenBank/DDBJ databases">
        <title>Complete genome sequence of the type strain Actinoalloteichus hymeniacidonis DSM 45092.</title>
        <authorList>
            <person name="Schaffert L."/>
            <person name="Albersmeier A."/>
            <person name="Winkler A."/>
            <person name="Kalinowski J."/>
            <person name="Zotchev S."/>
            <person name="Ruckert C."/>
        </authorList>
    </citation>
    <scope>NUCLEOTIDE SEQUENCE [LARGE SCALE GENOMIC DNA]</scope>
    <source>
        <strain evidence="2">HPA177(T) (DSM 45092(T))</strain>
    </source>
</reference>
<dbReference type="Proteomes" id="UP000095210">
    <property type="component" value="Chromosome"/>
</dbReference>
<accession>A0AAC9N030</accession>
<evidence type="ECO:0000313" key="1">
    <source>
        <dbReference type="EMBL" id="AOS66073.1"/>
    </source>
</evidence>
<keyword evidence="2" id="KW-1185">Reference proteome</keyword>
<proteinExistence type="predicted"/>
<gene>
    <name evidence="1" type="ORF">TL08_26520</name>
</gene>
<evidence type="ECO:0000313" key="2">
    <source>
        <dbReference type="Proteomes" id="UP000095210"/>
    </source>
</evidence>
<protein>
    <submittedName>
        <fullName evidence="1">Uncharacterized protein</fullName>
    </submittedName>
</protein>
<dbReference type="RefSeq" id="WP_157421321.1">
    <property type="nucleotide sequence ID" value="NZ_CP014859.1"/>
</dbReference>
<organism evidence="1 2">
    <name type="scientific">Actinoalloteichus hymeniacidonis</name>
    <dbReference type="NCBI Taxonomy" id="340345"/>
    <lineage>
        <taxon>Bacteria</taxon>
        <taxon>Bacillati</taxon>
        <taxon>Actinomycetota</taxon>
        <taxon>Actinomycetes</taxon>
        <taxon>Pseudonocardiales</taxon>
        <taxon>Pseudonocardiaceae</taxon>
        <taxon>Actinoalloteichus</taxon>
    </lineage>
</organism>
<dbReference type="KEGG" id="ahm:TL08_26520"/>
<dbReference type="EMBL" id="CP014859">
    <property type="protein sequence ID" value="AOS66073.1"/>
    <property type="molecule type" value="Genomic_DNA"/>
</dbReference>
<sequence length="132" mass="14127">MTTSTSTSTPCVATVLAHTHTGQPETLVLIAEQHSRAITLAVKGRGLATLTARSAERVHQVLTTDRPSAALELPVLGRGRQTATLRITVHGIGVHLGLLTGRTLTHRWRIHSRPAFTTATARAIAYLATDHT</sequence>
<name>A0AAC9N030_9PSEU</name>